<feature type="domain" description="LIM zinc-binding" evidence="7">
    <location>
        <begin position="655"/>
        <end position="719"/>
    </location>
</feature>
<dbReference type="Pfam" id="PF00412">
    <property type="entry name" value="LIM"/>
    <property type="match status" value="3"/>
</dbReference>
<feature type="compositionally biased region" description="Low complexity" evidence="6">
    <location>
        <begin position="413"/>
        <end position="425"/>
    </location>
</feature>
<organism evidence="8 9">
    <name type="scientific">Modicella reniformis</name>
    <dbReference type="NCBI Taxonomy" id="1440133"/>
    <lineage>
        <taxon>Eukaryota</taxon>
        <taxon>Fungi</taxon>
        <taxon>Fungi incertae sedis</taxon>
        <taxon>Mucoromycota</taxon>
        <taxon>Mortierellomycotina</taxon>
        <taxon>Mortierellomycetes</taxon>
        <taxon>Mortierellales</taxon>
        <taxon>Mortierellaceae</taxon>
        <taxon>Modicella</taxon>
    </lineage>
</organism>
<feature type="compositionally biased region" description="Polar residues" evidence="6">
    <location>
        <begin position="68"/>
        <end position="83"/>
    </location>
</feature>
<evidence type="ECO:0000313" key="8">
    <source>
        <dbReference type="EMBL" id="KAF9981484.1"/>
    </source>
</evidence>
<feature type="region of interest" description="Disordered" evidence="6">
    <location>
        <begin position="1"/>
        <end position="232"/>
    </location>
</feature>
<feature type="compositionally biased region" description="Polar residues" evidence="6">
    <location>
        <begin position="442"/>
        <end position="453"/>
    </location>
</feature>
<feature type="compositionally biased region" description="Basic and acidic residues" evidence="6">
    <location>
        <begin position="402"/>
        <end position="412"/>
    </location>
</feature>
<name>A0A9P6M928_9FUNG</name>
<dbReference type="PROSITE" id="PS00478">
    <property type="entry name" value="LIM_DOMAIN_1"/>
    <property type="match status" value="2"/>
</dbReference>
<feature type="compositionally biased region" description="Low complexity" evidence="6">
    <location>
        <begin position="37"/>
        <end position="67"/>
    </location>
</feature>
<sequence length="871" mass="97770">MDLNKQNGNGQQSAMDRRTGFNKDQEQGKSSRLVPIISTTSICSASSASNGMSRSNSSNSIASLSPSQKTNDLQIEHYSSTGSEDSDLSIGSEEQEDTEELLQLESSGYPDDICPDDEPVGSSRGRASLRLQSRRSSESSEEGNSWDIISEYNKALSPPLSPVEESELDIEIESEATTFRPSTLPESTSTPSVSSSPVLPRDSLEVPANTEPLTKRSQTKSKDSMNQFKSMMDDLVNEIKSLPKRNHPVVVVEAGESQETMATAPIPAPLRIKGVRRSDDIQKTTTTTTSSTSTTPAQPRTTHSLLPPPKPKSSRLSQDIRRITSPTPGQPGVARRSEDDRNTPSPTPGQQKVLCRADDTRRPTSPAPASTPGSSPGPVPKRIVHRSESTRTPLPPGVVPPRDARRSIDSRRSTSPPTVQTSVTQRVEDVKRDTRRPVDVRSPTSPSTIQTSVIHHIEEPRRSTSPFPTQTKVNHRIEGIQTTPTPAATQPKPVRRSDDMRNPPPPSPEQPPTTHRCHDLQPQRSIREPSEKPARAPERECRTERIVVHERSEPREREIYYEREVQAPPSRIREREPARERGRDMIHTERIERVEKVVERTEKVDKLERVEKIERIEKIHMVEKNDKVAESVREHEASMAPPTRSRSKGARGSLERCADCKQEILPSEVADSVKMNYGSYHLECLKCSHCRCPLESASDAHEYEGRVMCEDDFVRMIGLEIQRPQRFKTCAGCEGPIQSNERIVYALDKPWHEHHLCCYHCLRSIPVSVGHVEKDGRIYCPKDYKELFTPRCRGCGLMVEKDTVCAQDGKLKGKWHASCFRCTTCRRPFTDKKFYVFNNAPYCKRHYHRLNNSLCMRCDEPIEGSCIQTAE</sequence>
<dbReference type="Gene3D" id="2.10.110.10">
    <property type="entry name" value="Cysteine Rich Protein"/>
    <property type="match status" value="3"/>
</dbReference>
<dbReference type="EMBL" id="JAAAHW010003693">
    <property type="protein sequence ID" value="KAF9981484.1"/>
    <property type="molecule type" value="Genomic_DNA"/>
</dbReference>
<dbReference type="PROSITE" id="PS50023">
    <property type="entry name" value="LIM_DOMAIN_2"/>
    <property type="match status" value="3"/>
</dbReference>
<comment type="caution">
    <text evidence="8">The sequence shown here is derived from an EMBL/GenBank/DDBJ whole genome shotgun (WGS) entry which is preliminary data.</text>
</comment>
<dbReference type="InterPro" id="IPR001781">
    <property type="entry name" value="Znf_LIM"/>
</dbReference>
<evidence type="ECO:0000256" key="3">
    <source>
        <dbReference type="ARBA" id="ARBA00022833"/>
    </source>
</evidence>
<dbReference type="PANTHER" id="PTHR24205">
    <property type="entry name" value="FOUR AND A HALF LIM DOMAINS PROTEIN"/>
    <property type="match status" value="1"/>
</dbReference>
<evidence type="ECO:0000313" key="9">
    <source>
        <dbReference type="Proteomes" id="UP000749646"/>
    </source>
</evidence>
<feature type="compositionally biased region" description="Low complexity" evidence="6">
    <location>
        <begin position="284"/>
        <end position="295"/>
    </location>
</feature>
<dbReference type="SUPFAM" id="SSF57716">
    <property type="entry name" value="Glucocorticoid receptor-like (DNA-binding domain)"/>
    <property type="match status" value="3"/>
</dbReference>
<dbReference type="CDD" id="cd08368">
    <property type="entry name" value="LIM"/>
    <property type="match status" value="1"/>
</dbReference>
<feature type="compositionally biased region" description="Pro residues" evidence="6">
    <location>
        <begin position="502"/>
        <end position="511"/>
    </location>
</feature>
<feature type="compositionally biased region" description="Basic and acidic residues" evidence="6">
    <location>
        <begin position="516"/>
        <end position="543"/>
    </location>
</feature>
<gene>
    <name evidence="8" type="ORF">BGZ65_003888</name>
</gene>
<evidence type="ECO:0000256" key="1">
    <source>
        <dbReference type="ARBA" id="ARBA00022723"/>
    </source>
</evidence>
<feature type="compositionally biased region" description="Polar residues" evidence="6">
    <location>
        <begin position="1"/>
        <end position="14"/>
    </location>
</feature>
<feature type="compositionally biased region" description="Low complexity" evidence="6">
    <location>
        <begin position="121"/>
        <end position="131"/>
    </location>
</feature>
<feature type="compositionally biased region" description="Basic and acidic residues" evidence="6">
    <location>
        <begin position="628"/>
        <end position="637"/>
    </location>
</feature>
<evidence type="ECO:0000259" key="7">
    <source>
        <dbReference type="PROSITE" id="PS50023"/>
    </source>
</evidence>
<feature type="compositionally biased region" description="Low complexity" evidence="6">
    <location>
        <begin position="481"/>
        <end position="492"/>
    </location>
</feature>
<feature type="domain" description="LIM zinc-binding" evidence="7">
    <location>
        <begin position="728"/>
        <end position="789"/>
    </location>
</feature>
<accession>A0A9P6M928</accession>
<dbReference type="OrthoDB" id="1112565at2759"/>
<keyword evidence="9" id="KW-1185">Reference proteome</keyword>
<evidence type="ECO:0000256" key="2">
    <source>
        <dbReference type="ARBA" id="ARBA00022737"/>
    </source>
</evidence>
<dbReference type="PANTHER" id="PTHR24205:SF16">
    <property type="entry name" value="GH01042P-RELATED"/>
    <property type="match status" value="1"/>
</dbReference>
<evidence type="ECO:0000256" key="4">
    <source>
        <dbReference type="ARBA" id="ARBA00023038"/>
    </source>
</evidence>
<feature type="region of interest" description="Disordered" evidence="6">
    <location>
        <begin position="253"/>
        <end position="543"/>
    </location>
</feature>
<evidence type="ECO:0000256" key="6">
    <source>
        <dbReference type="SAM" id="MobiDB-lite"/>
    </source>
</evidence>
<feature type="compositionally biased region" description="Low complexity" evidence="6">
    <location>
        <begin position="363"/>
        <end position="376"/>
    </location>
</feature>
<dbReference type="GO" id="GO:0003712">
    <property type="term" value="F:transcription coregulator activity"/>
    <property type="evidence" value="ECO:0007669"/>
    <property type="project" value="TreeGrafter"/>
</dbReference>
<dbReference type="Proteomes" id="UP000749646">
    <property type="component" value="Unassembled WGS sequence"/>
</dbReference>
<feature type="compositionally biased region" description="Acidic residues" evidence="6">
    <location>
        <begin position="164"/>
        <end position="174"/>
    </location>
</feature>
<reference evidence="8" key="1">
    <citation type="journal article" date="2020" name="Fungal Divers.">
        <title>Resolving the Mortierellaceae phylogeny through synthesis of multi-gene phylogenetics and phylogenomics.</title>
        <authorList>
            <person name="Vandepol N."/>
            <person name="Liber J."/>
            <person name="Desiro A."/>
            <person name="Na H."/>
            <person name="Kennedy M."/>
            <person name="Barry K."/>
            <person name="Grigoriev I.V."/>
            <person name="Miller A.N."/>
            <person name="O'Donnell K."/>
            <person name="Stajich J.E."/>
            <person name="Bonito G."/>
        </authorList>
    </citation>
    <scope>NUCLEOTIDE SEQUENCE</scope>
    <source>
        <strain evidence="8">MES-2147</strain>
    </source>
</reference>
<feature type="compositionally biased region" description="Low complexity" evidence="6">
    <location>
        <begin position="181"/>
        <end position="200"/>
    </location>
</feature>
<evidence type="ECO:0000256" key="5">
    <source>
        <dbReference type="PROSITE-ProRule" id="PRU00125"/>
    </source>
</evidence>
<dbReference type="GO" id="GO:0005634">
    <property type="term" value="C:nucleus"/>
    <property type="evidence" value="ECO:0007669"/>
    <property type="project" value="TreeGrafter"/>
</dbReference>
<feature type="compositionally biased region" description="Polar residues" evidence="6">
    <location>
        <begin position="463"/>
        <end position="472"/>
    </location>
</feature>
<dbReference type="AlphaFoldDB" id="A0A9P6M928"/>
<keyword evidence="2" id="KW-0677">Repeat</keyword>
<feature type="domain" description="LIM zinc-binding" evidence="7">
    <location>
        <begin position="790"/>
        <end position="853"/>
    </location>
</feature>
<keyword evidence="3 5" id="KW-0862">Zinc</keyword>
<proteinExistence type="predicted"/>
<feature type="compositionally biased region" description="Basic and acidic residues" evidence="6">
    <location>
        <begin position="15"/>
        <end position="29"/>
    </location>
</feature>
<keyword evidence="4 5" id="KW-0440">LIM domain</keyword>
<keyword evidence="1 5" id="KW-0479">Metal-binding</keyword>
<dbReference type="SMART" id="SM00132">
    <property type="entry name" value="LIM"/>
    <property type="match status" value="3"/>
</dbReference>
<dbReference type="GO" id="GO:0046872">
    <property type="term" value="F:metal ion binding"/>
    <property type="evidence" value="ECO:0007669"/>
    <property type="project" value="UniProtKB-KW"/>
</dbReference>
<feature type="region of interest" description="Disordered" evidence="6">
    <location>
        <begin position="628"/>
        <end position="652"/>
    </location>
</feature>
<protein>
    <recommendedName>
        <fullName evidence="7">LIM zinc-binding domain-containing protein</fullName>
    </recommendedName>
</protein>
<feature type="compositionally biased region" description="Basic and acidic residues" evidence="6">
    <location>
        <begin position="426"/>
        <end position="439"/>
    </location>
</feature>
<feature type="compositionally biased region" description="Acidic residues" evidence="6">
    <location>
        <begin position="93"/>
        <end position="102"/>
    </location>
</feature>